<evidence type="ECO:0000313" key="3">
    <source>
        <dbReference type="EMBL" id="ARF69138.1"/>
    </source>
</evidence>
<accession>A0A1V0UVT0</accession>
<feature type="domain" description="Sporulation membrane protein YtrI C-terminal" evidence="2">
    <location>
        <begin position="77"/>
        <end position="161"/>
    </location>
</feature>
<dbReference type="Pfam" id="PF26347">
    <property type="entry name" value="YtrI_sporulation"/>
    <property type="match status" value="1"/>
</dbReference>
<evidence type="ECO:0000256" key="1">
    <source>
        <dbReference type="SAM" id="MobiDB-lite"/>
    </source>
</evidence>
<proteinExistence type="predicted"/>
<dbReference type="RefSeq" id="WP_083040938.1">
    <property type="nucleotide sequence ID" value="NZ_CP020557.1"/>
</dbReference>
<reference evidence="3 4" key="1">
    <citation type="submission" date="2017-03" db="EMBL/GenBank/DDBJ databases">
        <title>Paenibacillus larvae genome sequencing.</title>
        <authorList>
            <person name="Dingman D.W."/>
        </authorList>
    </citation>
    <scope>NUCLEOTIDE SEQUENCE [LARGE SCALE GENOMIC DNA]</scope>
    <source>
        <strain evidence="3 4">SAG 10367</strain>
    </source>
</reference>
<dbReference type="Proteomes" id="UP000192727">
    <property type="component" value="Chromosome"/>
</dbReference>
<protein>
    <recommendedName>
        <fullName evidence="2">Sporulation membrane protein YtrI C-terminal domain-containing protein</fullName>
    </recommendedName>
</protein>
<dbReference type="AlphaFoldDB" id="A0A1V0UVT0"/>
<organism evidence="3 4">
    <name type="scientific">Paenibacillus larvae subsp. pulvifaciens</name>
    <dbReference type="NCBI Taxonomy" id="1477"/>
    <lineage>
        <taxon>Bacteria</taxon>
        <taxon>Bacillati</taxon>
        <taxon>Bacillota</taxon>
        <taxon>Bacilli</taxon>
        <taxon>Bacillales</taxon>
        <taxon>Paenibacillaceae</taxon>
        <taxon>Paenibacillus</taxon>
    </lineage>
</organism>
<name>A0A1V0UVT0_9BACL</name>
<feature type="region of interest" description="Disordered" evidence="1">
    <location>
        <begin position="168"/>
        <end position="196"/>
    </location>
</feature>
<gene>
    <name evidence="3" type="ORF">B7C51_16950</name>
</gene>
<evidence type="ECO:0000259" key="2">
    <source>
        <dbReference type="Pfam" id="PF26347"/>
    </source>
</evidence>
<evidence type="ECO:0000313" key="4">
    <source>
        <dbReference type="Proteomes" id="UP000192727"/>
    </source>
</evidence>
<dbReference type="InterPro" id="IPR058620">
    <property type="entry name" value="YtrI_C"/>
</dbReference>
<sequence>MAVPFENPLFLPSLPAFTRNRFVFIRSNYWQQHFHGVYHQNFNFLVVELRKLKSDNERLSLDLESLTKFKDKQTVIQRVTVHLKDSQTPPLNEDIRKELEKKVQNDMKVVVGQKVNSVNDSLELYEKLISDRTYYGVFEKDYVVRVKAIMLVKNELVFWIAALERKPGAAGAPSDTEENKGKSQWFSPKKDDPFTM</sequence>
<dbReference type="EMBL" id="CP020557">
    <property type="protein sequence ID" value="ARF69138.1"/>
    <property type="molecule type" value="Genomic_DNA"/>
</dbReference>